<evidence type="ECO:0000313" key="1">
    <source>
        <dbReference type="EMBL" id="GFH07264.1"/>
    </source>
</evidence>
<organism evidence="1 2">
    <name type="scientific">Haematococcus lacustris</name>
    <name type="common">Green alga</name>
    <name type="synonym">Haematococcus pluvialis</name>
    <dbReference type="NCBI Taxonomy" id="44745"/>
    <lineage>
        <taxon>Eukaryota</taxon>
        <taxon>Viridiplantae</taxon>
        <taxon>Chlorophyta</taxon>
        <taxon>core chlorophytes</taxon>
        <taxon>Chlorophyceae</taxon>
        <taxon>CS clade</taxon>
        <taxon>Chlamydomonadales</taxon>
        <taxon>Haematococcaceae</taxon>
        <taxon>Haematococcus</taxon>
    </lineage>
</organism>
<sequence length="62" mass="6770">MAADPAHIVKLARAGEVSSTTTTLRKAPRRPNCWMRARILALGLEPCCPPACTCHRRLLLAC</sequence>
<name>A0A699YK47_HAELA</name>
<dbReference type="AlphaFoldDB" id="A0A699YK47"/>
<dbReference type="EMBL" id="BLLF01000084">
    <property type="protein sequence ID" value="GFH07264.1"/>
    <property type="molecule type" value="Genomic_DNA"/>
</dbReference>
<protein>
    <submittedName>
        <fullName evidence="1">Uncharacterized protein</fullName>
    </submittedName>
</protein>
<gene>
    <name evidence="1" type="ORF">HaLaN_02045</name>
</gene>
<proteinExistence type="predicted"/>
<evidence type="ECO:0000313" key="2">
    <source>
        <dbReference type="Proteomes" id="UP000485058"/>
    </source>
</evidence>
<dbReference type="Proteomes" id="UP000485058">
    <property type="component" value="Unassembled WGS sequence"/>
</dbReference>
<reference evidence="1 2" key="1">
    <citation type="submission" date="2020-02" db="EMBL/GenBank/DDBJ databases">
        <title>Draft genome sequence of Haematococcus lacustris strain NIES-144.</title>
        <authorList>
            <person name="Morimoto D."/>
            <person name="Nakagawa S."/>
            <person name="Yoshida T."/>
            <person name="Sawayama S."/>
        </authorList>
    </citation>
    <scope>NUCLEOTIDE SEQUENCE [LARGE SCALE GENOMIC DNA]</scope>
    <source>
        <strain evidence="1 2">NIES-144</strain>
    </source>
</reference>
<comment type="caution">
    <text evidence="1">The sequence shown here is derived from an EMBL/GenBank/DDBJ whole genome shotgun (WGS) entry which is preliminary data.</text>
</comment>
<keyword evidence="2" id="KW-1185">Reference proteome</keyword>
<accession>A0A699YK47</accession>